<gene>
    <name evidence="2" type="ORF">A2625_04110</name>
</gene>
<feature type="signal peptide" evidence="1">
    <location>
        <begin position="1"/>
        <end position="22"/>
    </location>
</feature>
<evidence type="ECO:0008006" key="4">
    <source>
        <dbReference type="Google" id="ProtNLM"/>
    </source>
</evidence>
<evidence type="ECO:0000313" key="2">
    <source>
        <dbReference type="EMBL" id="OGB89333.1"/>
    </source>
</evidence>
<comment type="caution">
    <text evidence="2">The sequence shown here is derived from an EMBL/GenBank/DDBJ whole genome shotgun (WGS) entry which is preliminary data.</text>
</comment>
<keyword evidence="1" id="KW-0732">Signal</keyword>
<proteinExistence type="predicted"/>
<dbReference type="PANTHER" id="PTHR36842:SF1">
    <property type="entry name" value="PROTEIN TOLB"/>
    <property type="match status" value="1"/>
</dbReference>
<dbReference type="Proteomes" id="UP000178724">
    <property type="component" value="Unassembled WGS sequence"/>
</dbReference>
<organism evidence="2 3">
    <name type="scientific">candidate division WOR-1 bacterium RIFCSPHIGHO2_01_FULL_53_15</name>
    <dbReference type="NCBI Taxonomy" id="1802564"/>
    <lineage>
        <taxon>Bacteria</taxon>
        <taxon>Bacillati</taxon>
        <taxon>Saganbacteria</taxon>
    </lineage>
</organism>
<dbReference type="EMBL" id="METM01000027">
    <property type="protein sequence ID" value="OGB89333.1"/>
    <property type="molecule type" value="Genomic_DNA"/>
</dbReference>
<evidence type="ECO:0000313" key="3">
    <source>
        <dbReference type="Proteomes" id="UP000178724"/>
    </source>
</evidence>
<dbReference type="PANTHER" id="PTHR36842">
    <property type="entry name" value="PROTEIN TOLB HOMOLOG"/>
    <property type="match status" value="1"/>
</dbReference>
<dbReference type="AlphaFoldDB" id="A0A1F4PZX0"/>
<feature type="chain" id="PRO_5009513454" description="Bulb-type lectin domain-containing protein" evidence="1">
    <location>
        <begin position="23"/>
        <end position="901"/>
    </location>
</feature>
<evidence type="ECO:0000256" key="1">
    <source>
        <dbReference type="SAM" id="SignalP"/>
    </source>
</evidence>
<name>A0A1F4PZX0_UNCSA</name>
<protein>
    <recommendedName>
        <fullName evidence="4">Bulb-type lectin domain-containing protein</fullName>
    </recommendedName>
</protein>
<reference evidence="2 3" key="1">
    <citation type="journal article" date="2016" name="Nat. Commun.">
        <title>Thousands of microbial genomes shed light on interconnected biogeochemical processes in an aquifer system.</title>
        <authorList>
            <person name="Anantharaman K."/>
            <person name="Brown C.T."/>
            <person name="Hug L.A."/>
            <person name="Sharon I."/>
            <person name="Castelle C.J."/>
            <person name="Probst A.J."/>
            <person name="Thomas B.C."/>
            <person name="Singh A."/>
            <person name="Wilkins M.J."/>
            <person name="Karaoz U."/>
            <person name="Brodie E.L."/>
            <person name="Williams K.H."/>
            <person name="Hubbard S.S."/>
            <person name="Banfield J.F."/>
        </authorList>
    </citation>
    <scope>NUCLEOTIDE SEQUENCE [LARGE SCALE GENOMIC DNA]</scope>
</reference>
<sequence length="901" mass="96254">MKLQIGILSLVFLVSFGVGSDADPPLPRPLWGETGLAINNTPGNTPQTNPKLSATVDGALALVWEDGRNGYTNIYAQKFDSAGSRLWADAGVQVSGGKSGLDNQNNPSLIEDGAGGLIVVWQGYYKGGADIYAQRVDKSGQLLWGTDGLIISDAAAGQFAPELVSDGAGGALITWYDNRGGAGEDIYAQRVDKSGQLLWEKNGSPICDLPGTQWYPKISSDGGGGAIIVWSDGRASSSDNNIYAQRVDGGGKLLWEKDGSAVSAAAQNQEKPVITATEGGAVIAWQDSRSGNVDLYAQKIDLSGKPLWAADGVALATARYGQEDPRLSPNGRGGAIFVWTDNRADESGIYMQSVSADGRIEWGDNGRQAAKGPARQENPVLIRLKTLDWAVVWEDSRKGTPLLYAQKINSAGVQLWPEGGIALSAGGRSEEKATAAVLPDGQLVVGWQDSRSGENDIYGQKVLADGSLAWTDNGLVLNNAPGSVIHQNAAMIESGKGEVIVVFEDARPGFLNIYVQKIDRAGNVLWGKGAVPVAPIKADQRRPQLAPDGAGGAIIVWEDQRDPTSTNIYAQRISAQGKKVWAGGSLPLAKGGARQSAPTVVTDRAGGAIVVWQDERNPLGLKDLYGQRVSPAGEPLWGSKGVLINGENGDQTEQALIPDGAGGALLAWTDYRRGERNPDIYAQHIDPAGKLLWQEDGLLVCGAPDVQKSPSIARDADGTVLVAWTDKGGGSYDIYAQGIGPDGRILWLTDGIPVSQSPRTQQEPDISRRKTIAWEDYRYGNWDIYANAVSAQGKLIWGEDGAPVVSLPLTQYAPQIIDWKDESAIVAWEDYRNGKQYEIYLQLLDGDGKPRWPENGFLVRTMNGARAPKLLALPEQSVFVVIWEDYTGGGKAISGQMYSLD</sequence>
<accession>A0A1F4PZX0</accession>